<accession>A0ACC1HQT4</accession>
<dbReference type="Proteomes" id="UP001145114">
    <property type="component" value="Unassembled WGS sequence"/>
</dbReference>
<evidence type="ECO:0000313" key="1">
    <source>
        <dbReference type="EMBL" id="KAJ1678817.1"/>
    </source>
</evidence>
<organism evidence="1 2">
    <name type="scientific">Spiromyces aspiralis</name>
    <dbReference type="NCBI Taxonomy" id="68401"/>
    <lineage>
        <taxon>Eukaryota</taxon>
        <taxon>Fungi</taxon>
        <taxon>Fungi incertae sedis</taxon>
        <taxon>Zoopagomycota</taxon>
        <taxon>Kickxellomycotina</taxon>
        <taxon>Kickxellomycetes</taxon>
        <taxon>Kickxellales</taxon>
        <taxon>Kickxellaceae</taxon>
        <taxon>Spiromyces</taxon>
    </lineage>
</organism>
<gene>
    <name evidence="1" type="ORF">EV182_003296</name>
</gene>
<comment type="caution">
    <text evidence="1">The sequence shown here is derived from an EMBL/GenBank/DDBJ whole genome shotgun (WGS) entry which is preliminary data.</text>
</comment>
<keyword evidence="2" id="KW-1185">Reference proteome</keyword>
<dbReference type="EMBL" id="JAMZIH010000832">
    <property type="protein sequence ID" value="KAJ1678817.1"/>
    <property type="molecule type" value="Genomic_DNA"/>
</dbReference>
<protein>
    <submittedName>
        <fullName evidence="1">Uncharacterized protein</fullName>
    </submittedName>
</protein>
<evidence type="ECO:0000313" key="2">
    <source>
        <dbReference type="Proteomes" id="UP001145114"/>
    </source>
</evidence>
<reference evidence="1" key="1">
    <citation type="submission" date="2022-06" db="EMBL/GenBank/DDBJ databases">
        <title>Phylogenomic reconstructions and comparative analyses of Kickxellomycotina fungi.</title>
        <authorList>
            <person name="Reynolds N.K."/>
            <person name="Stajich J.E."/>
            <person name="Barry K."/>
            <person name="Grigoriev I.V."/>
            <person name="Crous P."/>
            <person name="Smith M.E."/>
        </authorList>
    </citation>
    <scope>NUCLEOTIDE SEQUENCE</scope>
    <source>
        <strain evidence="1">RSA 2271</strain>
    </source>
</reference>
<sequence length="313" mass="34943">MDRCAAATVIVIAIIISSLRLQEMWCMHCQTAQPIQSQCRNCSAVVGKYYCSICKLLDNDLSKQIYHCEQCGICRRGPKEDFYHCAKCNTCMDVARRNRHRCLEKILERNCPICGEYLFTSTETVIFMKCGHAIHQQCFYKHAEHSYRCPICNKSLADMSSYFSQLDRMVASQPMPAEYANRRSEIFCNDCELRSEVKYHFLCHKCAHCGSYNTNLLRTTGDGDGSNNNADGNGTSNGTSNSSHPSRRAAEEIPTSPTLPVPNRGYGGSISRVHNPGTTPGSPMPPSIPERPGHGNMDQPTREPRSPRSNSGV</sequence>
<name>A0ACC1HQT4_9FUNG</name>
<proteinExistence type="predicted"/>